<feature type="transmembrane region" description="Helical" evidence="9">
    <location>
        <begin position="6"/>
        <end position="24"/>
    </location>
</feature>
<feature type="domain" description="UDP-N-acetylglucosamine 2-epimerase" evidence="10">
    <location>
        <begin position="403"/>
        <end position="719"/>
    </location>
</feature>
<keyword evidence="7" id="KW-0413">Isomerase</keyword>
<dbReference type="PANTHER" id="PTHR22926:SF3">
    <property type="entry name" value="UNDECAPRENYL-PHOSPHATE ALPHA-N-ACETYLGLUCOSAMINYL 1-PHOSPHATE TRANSFERASE"/>
    <property type="match status" value="1"/>
</dbReference>
<keyword evidence="3" id="KW-0808">Transferase</keyword>
<comment type="caution">
    <text evidence="11">The sequence shown here is derived from an EMBL/GenBank/DDBJ whole genome shotgun (WGS) entry which is preliminary data.</text>
</comment>
<dbReference type="RefSeq" id="WP_370561850.1">
    <property type="nucleotide sequence ID" value="NZ_JBFWIB010000001.1"/>
</dbReference>
<feature type="transmembrane region" description="Helical" evidence="9">
    <location>
        <begin position="213"/>
        <end position="235"/>
    </location>
</feature>
<feature type="transmembrane region" description="Helical" evidence="9">
    <location>
        <begin position="131"/>
        <end position="150"/>
    </location>
</feature>
<sequence>MEHPKLVAASVIALAVTLFAIFSLRPIARRFGLVDKPDERKRHRGYIPLIGGLCFFLGTLAGLVYLGYLGRFVSSLMAGAGVIVVIGVIDDLNGLSVRSRVLAEAAAVCLVIAASGYYIDDLGALFGEPTKLGLLGIPLTVVAVIGLINAYNMLDGIDGLAAAMTMVTIIAILLFGDARLSAPGILLLLQVLFAALIPHLFVNLGWPDGRKVFMGDAGSMLVGFLLAWSLIYLSHPSVGRLAPVDVLWCVALPVMDTIAVMYRRFRKGRSPFEPDRQHLHHLLLDAGFSPRAALLAIVATSGFLAMFGYALRNSTDFVSTGAFVALLAAYVFWLPQLKLEPPGMARRRSARAIAGARARANGGDATVPVPKAMNPAQPRQPVKALCVISAASEAVTLAPIAQQISQDDRFESKVCITAASARETEDVLQLFDLRPDMKIELDTANDQSGRASPAAHSGMERVLDDTKPDIVLVPADADAAFAATLAAYRRNIPVISVETGDSPAAGATAGADALARTTVRTLASLHMASSQARRNLIEEGVPADRILVADNTAADTLHAALEQFQHDLELNRKLANHYPFLRPDSPLLLVVETPDAVDSAEAIAHALREVAGQRQDVDIVCLVHPGSPVAERINARLGGLANTHAVEAPDYLAAVYLMRNADLIVGCGELGAEVIEIGNPIVIVRGGSAPVATVEPSHVTRVLAEGDAIARLVLSLLDGGRAQAATVGPRRHDGNGARQHVLDVLAGMRPRTPADASRFAPQAPAAAELTREQT</sequence>
<keyword evidence="2" id="KW-1003">Cell membrane</keyword>
<feature type="region of interest" description="Disordered" evidence="8">
    <location>
        <begin position="753"/>
        <end position="774"/>
    </location>
</feature>
<feature type="transmembrane region" description="Helical" evidence="9">
    <location>
        <begin position="45"/>
        <end position="66"/>
    </location>
</feature>
<proteinExistence type="inferred from homology"/>
<evidence type="ECO:0000256" key="5">
    <source>
        <dbReference type="ARBA" id="ARBA00022989"/>
    </source>
</evidence>
<keyword evidence="12" id="KW-1185">Reference proteome</keyword>
<protein>
    <submittedName>
        <fullName evidence="11">UDP-N-acetylglucosamine 2-epimerase</fullName>
    </submittedName>
</protein>
<evidence type="ECO:0000256" key="1">
    <source>
        <dbReference type="ARBA" id="ARBA00004651"/>
    </source>
</evidence>
<evidence type="ECO:0000256" key="7">
    <source>
        <dbReference type="RuleBase" id="RU003513"/>
    </source>
</evidence>
<evidence type="ECO:0000256" key="2">
    <source>
        <dbReference type="ARBA" id="ARBA00022475"/>
    </source>
</evidence>
<keyword evidence="6 9" id="KW-0472">Membrane</keyword>
<evidence type="ECO:0000313" key="12">
    <source>
        <dbReference type="Proteomes" id="UP001566331"/>
    </source>
</evidence>
<feature type="transmembrane region" description="Helical" evidence="9">
    <location>
        <begin position="101"/>
        <end position="119"/>
    </location>
</feature>
<feature type="transmembrane region" description="Helical" evidence="9">
    <location>
        <begin position="72"/>
        <end position="89"/>
    </location>
</feature>
<dbReference type="CDD" id="cd06853">
    <property type="entry name" value="GT_WecA_like"/>
    <property type="match status" value="1"/>
</dbReference>
<dbReference type="Pfam" id="PF02350">
    <property type="entry name" value="Epimerase_2"/>
    <property type="match status" value="1"/>
</dbReference>
<dbReference type="InterPro" id="IPR003331">
    <property type="entry name" value="UDP_GlcNAc_Epimerase_2_dom"/>
</dbReference>
<organism evidence="11 12">
    <name type="scientific">Luteimonas salinilitoris</name>
    <dbReference type="NCBI Taxonomy" id="3237697"/>
    <lineage>
        <taxon>Bacteria</taxon>
        <taxon>Pseudomonadati</taxon>
        <taxon>Pseudomonadota</taxon>
        <taxon>Gammaproteobacteria</taxon>
        <taxon>Lysobacterales</taxon>
        <taxon>Lysobacteraceae</taxon>
        <taxon>Luteimonas</taxon>
    </lineage>
</organism>
<feature type="transmembrane region" description="Helical" evidence="9">
    <location>
        <begin position="157"/>
        <end position="176"/>
    </location>
</feature>
<dbReference type="Pfam" id="PF00953">
    <property type="entry name" value="Glycos_transf_4"/>
    <property type="match status" value="1"/>
</dbReference>
<keyword evidence="4 9" id="KW-0812">Transmembrane</keyword>
<dbReference type="PANTHER" id="PTHR22926">
    <property type="entry name" value="PHOSPHO-N-ACETYLMURAMOYL-PENTAPEPTIDE-TRANSFERASE"/>
    <property type="match status" value="1"/>
</dbReference>
<accession>A0ABV4HPL0</accession>
<reference evidence="11 12" key="1">
    <citation type="submission" date="2024-07" db="EMBL/GenBank/DDBJ databases">
        <title>Luteimonas salilacus sp. nov., isolated from the shore soil of Salt Lake in Tibet of China.</title>
        <authorList>
            <person name="Zhang X."/>
            <person name="Li A."/>
        </authorList>
    </citation>
    <scope>NUCLEOTIDE SEQUENCE [LARGE SCALE GENOMIC DNA]</scope>
    <source>
        <strain evidence="11 12">B3-2-R+30</strain>
    </source>
</reference>
<dbReference type="SUPFAM" id="SSF53756">
    <property type="entry name" value="UDP-Glycosyltransferase/glycogen phosphorylase"/>
    <property type="match status" value="1"/>
</dbReference>
<evidence type="ECO:0000313" key="11">
    <source>
        <dbReference type="EMBL" id="MEZ0474676.1"/>
    </source>
</evidence>
<feature type="transmembrane region" description="Helical" evidence="9">
    <location>
        <begin position="317"/>
        <end position="337"/>
    </location>
</feature>
<evidence type="ECO:0000256" key="3">
    <source>
        <dbReference type="ARBA" id="ARBA00022679"/>
    </source>
</evidence>
<dbReference type="EMBL" id="JBFWIC010000009">
    <property type="protein sequence ID" value="MEZ0474676.1"/>
    <property type="molecule type" value="Genomic_DNA"/>
</dbReference>
<evidence type="ECO:0000259" key="10">
    <source>
        <dbReference type="Pfam" id="PF02350"/>
    </source>
</evidence>
<dbReference type="Proteomes" id="UP001566331">
    <property type="component" value="Unassembled WGS sequence"/>
</dbReference>
<feature type="transmembrane region" description="Helical" evidence="9">
    <location>
        <begin position="182"/>
        <end position="201"/>
    </location>
</feature>
<feature type="transmembrane region" description="Helical" evidence="9">
    <location>
        <begin position="241"/>
        <end position="262"/>
    </location>
</feature>
<evidence type="ECO:0000256" key="9">
    <source>
        <dbReference type="SAM" id="Phobius"/>
    </source>
</evidence>
<comment type="similarity">
    <text evidence="7">Belongs to the UDP-N-acetylglucosamine 2-epimerase family.</text>
</comment>
<dbReference type="Gene3D" id="3.40.50.2000">
    <property type="entry name" value="Glycogen Phosphorylase B"/>
    <property type="match status" value="2"/>
</dbReference>
<keyword evidence="5 9" id="KW-1133">Transmembrane helix</keyword>
<feature type="transmembrane region" description="Helical" evidence="9">
    <location>
        <begin position="292"/>
        <end position="311"/>
    </location>
</feature>
<evidence type="ECO:0000256" key="4">
    <source>
        <dbReference type="ARBA" id="ARBA00022692"/>
    </source>
</evidence>
<gene>
    <name evidence="11" type="ORF">AB6713_08595</name>
</gene>
<comment type="subcellular location">
    <subcellularLocation>
        <location evidence="1">Cell membrane</location>
        <topology evidence="1">Multi-pass membrane protein</topology>
    </subcellularLocation>
</comment>
<evidence type="ECO:0000256" key="8">
    <source>
        <dbReference type="SAM" id="MobiDB-lite"/>
    </source>
</evidence>
<evidence type="ECO:0000256" key="6">
    <source>
        <dbReference type="ARBA" id="ARBA00023136"/>
    </source>
</evidence>
<feature type="compositionally biased region" description="Low complexity" evidence="8">
    <location>
        <begin position="754"/>
        <end position="767"/>
    </location>
</feature>
<name>A0ABV4HPL0_9GAMM</name>
<dbReference type="InterPro" id="IPR000715">
    <property type="entry name" value="Glycosyl_transferase_4"/>
</dbReference>